<accession>A0A0F6SH82</accession>
<name>A0A0F6SH82_9BACT</name>
<organism evidence="2 3">
    <name type="scientific">Sandaracinus amylolyticus</name>
    <dbReference type="NCBI Taxonomy" id="927083"/>
    <lineage>
        <taxon>Bacteria</taxon>
        <taxon>Pseudomonadati</taxon>
        <taxon>Myxococcota</taxon>
        <taxon>Polyangia</taxon>
        <taxon>Polyangiales</taxon>
        <taxon>Sandaracinaceae</taxon>
        <taxon>Sandaracinus</taxon>
    </lineage>
</organism>
<evidence type="ECO:0008006" key="4">
    <source>
        <dbReference type="Google" id="ProtNLM"/>
    </source>
</evidence>
<protein>
    <recommendedName>
        <fullName evidence="4">Outer membrane protein beta-barrel domain-containing protein</fullName>
    </recommendedName>
</protein>
<dbReference type="EMBL" id="CP011125">
    <property type="protein sequence ID" value="AKF09989.1"/>
    <property type="molecule type" value="Genomic_DNA"/>
</dbReference>
<feature type="chain" id="PRO_5002509819" description="Outer membrane protein beta-barrel domain-containing protein" evidence="1">
    <location>
        <begin position="24"/>
        <end position="202"/>
    </location>
</feature>
<dbReference type="KEGG" id="samy:DB32_007138"/>
<proteinExistence type="predicted"/>
<keyword evidence="3" id="KW-1185">Reference proteome</keyword>
<evidence type="ECO:0000313" key="2">
    <source>
        <dbReference type="EMBL" id="AKF09989.1"/>
    </source>
</evidence>
<evidence type="ECO:0000256" key="1">
    <source>
        <dbReference type="SAM" id="SignalP"/>
    </source>
</evidence>
<dbReference type="AlphaFoldDB" id="A0A0F6SH82"/>
<sequence length="202" mass="21425">MRAHLVALAFVAATSLLPASVRAQTAVHPSSDALYIGFRAEPGVAYLVAYDLDILVTDASTGISIGPSVSIAFGGDSSTDLGRQQEYLIAADFVRARLTVAQGYGLRATVLIGAGMYLVGLPEQERAPHVALLDDGTEVIVRERYASALLPGALLTGGVGGDWYFDAHWGIAAFLVGHVRLDDLNRMPALWIEFGAGVRWGE</sequence>
<evidence type="ECO:0000313" key="3">
    <source>
        <dbReference type="Proteomes" id="UP000034883"/>
    </source>
</evidence>
<feature type="signal peptide" evidence="1">
    <location>
        <begin position="1"/>
        <end position="23"/>
    </location>
</feature>
<reference evidence="2 3" key="1">
    <citation type="submission" date="2015-03" db="EMBL/GenBank/DDBJ databases">
        <title>Genome assembly of Sandaracinus amylolyticus DSM 53668.</title>
        <authorList>
            <person name="Sharma G."/>
            <person name="Subramanian S."/>
        </authorList>
    </citation>
    <scope>NUCLEOTIDE SEQUENCE [LARGE SCALE GENOMIC DNA]</scope>
    <source>
        <strain evidence="2 3">DSM 53668</strain>
    </source>
</reference>
<keyword evidence="1" id="KW-0732">Signal</keyword>
<dbReference type="STRING" id="927083.DB32_007138"/>
<dbReference type="Proteomes" id="UP000034883">
    <property type="component" value="Chromosome"/>
</dbReference>
<gene>
    <name evidence="2" type="ORF">DB32_007138</name>
</gene>